<dbReference type="Gene3D" id="3.60.15.10">
    <property type="entry name" value="Ribonuclease Z/Hydroxyacylglutathione hydrolase-like"/>
    <property type="match status" value="1"/>
</dbReference>
<keyword evidence="8" id="KW-1185">Reference proteome</keyword>
<dbReference type="InterPro" id="IPR001279">
    <property type="entry name" value="Metallo-B-lactamas"/>
</dbReference>
<proteinExistence type="inferred from homology"/>
<evidence type="ECO:0000256" key="2">
    <source>
        <dbReference type="ARBA" id="ARBA00007749"/>
    </source>
</evidence>
<dbReference type="SUPFAM" id="SSF56281">
    <property type="entry name" value="Metallo-hydrolase/oxidoreductase"/>
    <property type="match status" value="1"/>
</dbReference>
<keyword evidence="3" id="KW-0479">Metal-binding</keyword>
<comment type="similarity">
    <text evidence="2">Belongs to the metallo-beta-lactamase superfamily.</text>
</comment>
<dbReference type="InterPro" id="IPR036866">
    <property type="entry name" value="RibonucZ/Hydroxyglut_hydro"/>
</dbReference>
<dbReference type="CDD" id="cd07729">
    <property type="entry name" value="AHL_lactonase_MBL-fold"/>
    <property type="match status" value="1"/>
</dbReference>
<comment type="cofactor">
    <cofactor evidence="1">
        <name>Zn(2+)</name>
        <dbReference type="ChEBI" id="CHEBI:29105"/>
    </cofactor>
</comment>
<evidence type="ECO:0000313" key="8">
    <source>
        <dbReference type="Proteomes" id="UP001321477"/>
    </source>
</evidence>
<dbReference type="RefSeq" id="WP_234659902.1">
    <property type="nucleotide sequence ID" value="NZ_AP027734.1"/>
</dbReference>
<evidence type="ECO:0000256" key="5">
    <source>
        <dbReference type="ARBA" id="ARBA00022833"/>
    </source>
</evidence>
<evidence type="ECO:0000259" key="6">
    <source>
        <dbReference type="SMART" id="SM00849"/>
    </source>
</evidence>
<keyword evidence="5" id="KW-0862">Zinc</keyword>
<evidence type="ECO:0000256" key="3">
    <source>
        <dbReference type="ARBA" id="ARBA00022723"/>
    </source>
</evidence>
<feature type="domain" description="Metallo-beta-lactamase" evidence="6">
    <location>
        <begin position="29"/>
        <end position="200"/>
    </location>
</feature>
<dbReference type="SMART" id="SM00849">
    <property type="entry name" value="Lactamase_B"/>
    <property type="match status" value="1"/>
</dbReference>
<gene>
    <name evidence="7" type="ORF">GCM10025870_23600</name>
</gene>
<dbReference type="EMBL" id="AP027734">
    <property type="protein sequence ID" value="BDZ55287.1"/>
    <property type="molecule type" value="Genomic_DNA"/>
</dbReference>
<dbReference type="PANTHER" id="PTHR42978">
    <property type="entry name" value="QUORUM-QUENCHING LACTONASE YTNP-RELATED-RELATED"/>
    <property type="match status" value="1"/>
</dbReference>
<accession>A0ABM8H3C0</accession>
<evidence type="ECO:0000256" key="4">
    <source>
        <dbReference type="ARBA" id="ARBA00022801"/>
    </source>
</evidence>
<sequence>MNETEPGPRTPTVTPFHVADLAIEGESMPVMVHVIDHPDGRVLVDTGMTEIHPDHAEFVERVMPLDAQLDVGGIDLVVNTHLHADHCGGNRLFPGVPIHVQRRELADARTEDGYTIRDWVDGPGVTYAPLDGEVELLPGLRLVPAPGHTPGSQIVVVDTGEGPIVLVGDTAVWFGELDDPGTEGQRLVRSLEPREVWLAHVREPWSPTTR</sequence>
<reference evidence="8" key="1">
    <citation type="journal article" date="2019" name="Int. J. Syst. Evol. Microbiol.">
        <title>The Global Catalogue of Microorganisms (GCM) 10K type strain sequencing project: providing services to taxonomists for standard genome sequencing and annotation.</title>
        <authorList>
            <consortium name="The Broad Institute Genomics Platform"/>
            <consortium name="The Broad Institute Genome Sequencing Center for Infectious Disease"/>
            <person name="Wu L."/>
            <person name="Ma J."/>
        </authorList>
    </citation>
    <scope>NUCLEOTIDE SEQUENCE [LARGE SCALE GENOMIC DNA]</scope>
    <source>
        <strain evidence="8">NBRC 109019</strain>
    </source>
</reference>
<dbReference type="PANTHER" id="PTHR42978:SF2">
    <property type="entry name" value="102 KBASES UNSTABLE REGION: FROM 1 TO 119443"/>
    <property type="match status" value="1"/>
</dbReference>
<keyword evidence="4" id="KW-0378">Hydrolase</keyword>
<dbReference type="InterPro" id="IPR051013">
    <property type="entry name" value="MBL_superfamily_lactonases"/>
</dbReference>
<evidence type="ECO:0000313" key="7">
    <source>
        <dbReference type="EMBL" id="BDZ55287.1"/>
    </source>
</evidence>
<name>A0ABM8H3C0_9MICO</name>
<dbReference type="Pfam" id="PF00753">
    <property type="entry name" value="Lactamase_B"/>
    <property type="match status" value="1"/>
</dbReference>
<organism evidence="7 8">
    <name type="scientific">Agromyces marinus</name>
    <dbReference type="NCBI Taxonomy" id="1389020"/>
    <lineage>
        <taxon>Bacteria</taxon>
        <taxon>Bacillati</taxon>
        <taxon>Actinomycetota</taxon>
        <taxon>Actinomycetes</taxon>
        <taxon>Micrococcales</taxon>
        <taxon>Microbacteriaceae</taxon>
        <taxon>Agromyces</taxon>
    </lineage>
</organism>
<protein>
    <recommendedName>
        <fullName evidence="6">Metallo-beta-lactamase domain-containing protein</fullName>
    </recommendedName>
</protein>
<evidence type="ECO:0000256" key="1">
    <source>
        <dbReference type="ARBA" id="ARBA00001947"/>
    </source>
</evidence>
<dbReference type="Proteomes" id="UP001321477">
    <property type="component" value="Chromosome"/>
</dbReference>